<comment type="caution">
    <text evidence="3">The sequence shown here is derived from an EMBL/GenBank/DDBJ whole genome shotgun (WGS) entry which is preliminary data.</text>
</comment>
<evidence type="ECO:0000256" key="2">
    <source>
        <dbReference type="SAM" id="SignalP"/>
    </source>
</evidence>
<name>A0A9W8YWC0_9PEZI</name>
<accession>A0A9W8YWC0</accession>
<organism evidence="3 4">
    <name type="scientific">Gnomoniopsis smithogilvyi</name>
    <dbReference type="NCBI Taxonomy" id="1191159"/>
    <lineage>
        <taxon>Eukaryota</taxon>
        <taxon>Fungi</taxon>
        <taxon>Dikarya</taxon>
        <taxon>Ascomycota</taxon>
        <taxon>Pezizomycotina</taxon>
        <taxon>Sordariomycetes</taxon>
        <taxon>Sordariomycetidae</taxon>
        <taxon>Diaporthales</taxon>
        <taxon>Gnomoniaceae</taxon>
        <taxon>Gnomoniopsis</taxon>
    </lineage>
</organism>
<dbReference type="AlphaFoldDB" id="A0A9W8YWC0"/>
<sequence length="121" mass="11776">MKFTLATIALFAGLAVALPAGNLNANQDAADAKNTNQKANANANAAANDGSGGVAAADKAEAAILLNDNGDAGAVQSGKAFTDAVDAIVKSGNKDEIAVLQGAGAIDKNNKPIEADAAAAN</sequence>
<protein>
    <submittedName>
        <fullName evidence="3">Uncharacterized protein</fullName>
    </submittedName>
</protein>
<dbReference type="EMBL" id="JAPEVB010000002">
    <property type="protein sequence ID" value="KAJ4393159.1"/>
    <property type="molecule type" value="Genomic_DNA"/>
</dbReference>
<keyword evidence="4" id="KW-1185">Reference proteome</keyword>
<dbReference type="OrthoDB" id="5244521at2759"/>
<keyword evidence="2" id="KW-0732">Signal</keyword>
<evidence type="ECO:0000256" key="1">
    <source>
        <dbReference type="SAM" id="Coils"/>
    </source>
</evidence>
<feature type="coiled-coil region" evidence="1">
    <location>
        <begin position="22"/>
        <end position="49"/>
    </location>
</feature>
<feature type="signal peptide" evidence="2">
    <location>
        <begin position="1"/>
        <end position="17"/>
    </location>
</feature>
<feature type="chain" id="PRO_5040933267" evidence="2">
    <location>
        <begin position="18"/>
        <end position="121"/>
    </location>
</feature>
<proteinExistence type="predicted"/>
<gene>
    <name evidence="3" type="ORF">N0V93_002366</name>
</gene>
<evidence type="ECO:0000313" key="3">
    <source>
        <dbReference type="EMBL" id="KAJ4393159.1"/>
    </source>
</evidence>
<reference evidence="3" key="1">
    <citation type="submission" date="2022-10" db="EMBL/GenBank/DDBJ databases">
        <title>Tapping the CABI collections for fungal endophytes: first genome assemblies for Collariella, Neodidymelliopsis, Ascochyta clinopodiicola, Didymella pomorum, Didymosphaeria variabile, Neocosmospora piperis and Neocucurbitaria cava.</title>
        <authorList>
            <person name="Hill R."/>
        </authorList>
    </citation>
    <scope>NUCLEOTIDE SEQUENCE</scope>
    <source>
        <strain evidence="3">IMI 355082</strain>
    </source>
</reference>
<keyword evidence="1" id="KW-0175">Coiled coil</keyword>
<dbReference type="Proteomes" id="UP001140453">
    <property type="component" value="Unassembled WGS sequence"/>
</dbReference>
<evidence type="ECO:0000313" key="4">
    <source>
        <dbReference type="Proteomes" id="UP001140453"/>
    </source>
</evidence>